<organism evidence="1">
    <name type="scientific">Arundo donax</name>
    <name type="common">Giant reed</name>
    <name type="synonym">Donax arundinaceus</name>
    <dbReference type="NCBI Taxonomy" id="35708"/>
    <lineage>
        <taxon>Eukaryota</taxon>
        <taxon>Viridiplantae</taxon>
        <taxon>Streptophyta</taxon>
        <taxon>Embryophyta</taxon>
        <taxon>Tracheophyta</taxon>
        <taxon>Spermatophyta</taxon>
        <taxon>Magnoliopsida</taxon>
        <taxon>Liliopsida</taxon>
        <taxon>Poales</taxon>
        <taxon>Poaceae</taxon>
        <taxon>PACMAD clade</taxon>
        <taxon>Arundinoideae</taxon>
        <taxon>Arundineae</taxon>
        <taxon>Arundo</taxon>
    </lineage>
</organism>
<evidence type="ECO:0000313" key="1">
    <source>
        <dbReference type="EMBL" id="JAE25226.1"/>
    </source>
</evidence>
<proteinExistence type="predicted"/>
<reference evidence="1" key="2">
    <citation type="journal article" date="2015" name="Data Brief">
        <title>Shoot transcriptome of the giant reed, Arundo donax.</title>
        <authorList>
            <person name="Barrero R.A."/>
            <person name="Guerrero F.D."/>
            <person name="Moolhuijzen P."/>
            <person name="Goolsby J.A."/>
            <person name="Tidwell J."/>
            <person name="Bellgard S.E."/>
            <person name="Bellgard M.I."/>
        </authorList>
    </citation>
    <scope>NUCLEOTIDE SEQUENCE</scope>
    <source>
        <tissue evidence="1">Shoot tissue taken approximately 20 cm above the soil surface</tissue>
    </source>
</reference>
<name>A0A0A9GRR0_ARUDO</name>
<reference evidence="1" key="1">
    <citation type="submission" date="2014-09" db="EMBL/GenBank/DDBJ databases">
        <authorList>
            <person name="Magalhaes I.L.F."/>
            <person name="Oliveira U."/>
            <person name="Santos F.R."/>
            <person name="Vidigal T.H.D.A."/>
            <person name="Brescovit A.D."/>
            <person name="Santos A.J."/>
        </authorList>
    </citation>
    <scope>NUCLEOTIDE SEQUENCE</scope>
    <source>
        <tissue evidence="1">Shoot tissue taken approximately 20 cm above the soil surface</tissue>
    </source>
</reference>
<dbReference type="AlphaFoldDB" id="A0A0A9GRR0"/>
<protein>
    <submittedName>
        <fullName evidence="1">Uncharacterized protein</fullName>
    </submittedName>
</protein>
<sequence length="124" mass="14852">MMAHQISDRRTQHDPTNNIYGCLLRAYLNVSYPQAVVFLCTKLYRNYRITELRCITISLHLIKIEICIQYLYYIKYNLSYFLFYINKPFINLNFVFNASIHINKTFMNPSLVLYQCHALAPFHE</sequence>
<accession>A0A0A9GRR0</accession>
<dbReference type="EMBL" id="GBRH01172670">
    <property type="protein sequence ID" value="JAE25226.1"/>
    <property type="molecule type" value="Transcribed_RNA"/>
</dbReference>